<accession>A0A0F9U649</accession>
<proteinExistence type="predicted"/>
<evidence type="ECO:0000313" key="1">
    <source>
        <dbReference type="EMBL" id="KKN88690.1"/>
    </source>
</evidence>
<comment type="caution">
    <text evidence="1">The sequence shown here is derived from an EMBL/GenBank/DDBJ whole genome shotgun (WGS) entry which is preliminary data.</text>
</comment>
<gene>
    <name evidence="1" type="ORF">LCGC14_0245810</name>
</gene>
<dbReference type="AlphaFoldDB" id="A0A0F9U649"/>
<name>A0A0F9U649_9ZZZZ</name>
<dbReference type="EMBL" id="LAZR01000126">
    <property type="protein sequence ID" value="KKN88690.1"/>
    <property type="molecule type" value="Genomic_DNA"/>
</dbReference>
<reference evidence="1" key="1">
    <citation type="journal article" date="2015" name="Nature">
        <title>Complex archaea that bridge the gap between prokaryotes and eukaryotes.</title>
        <authorList>
            <person name="Spang A."/>
            <person name="Saw J.H."/>
            <person name="Jorgensen S.L."/>
            <person name="Zaremba-Niedzwiedzka K."/>
            <person name="Martijn J."/>
            <person name="Lind A.E."/>
            <person name="van Eijk R."/>
            <person name="Schleper C."/>
            <person name="Guy L."/>
            <person name="Ettema T.J."/>
        </authorList>
    </citation>
    <scope>NUCLEOTIDE SEQUENCE</scope>
</reference>
<sequence length="147" mass="16310">MCDLTENISKSIVFGYKIAVKIIKDNGEIEYRSLATRIAYKKGNVEVPDQSKNITAYLCFAPDLHRPTSPAYVPSLVGRTSVFVILSDAICLGSNLPSYLGKNQDRLSLVVIKLGLKDDLMQGCYASSPVYAGRRITSVKEIEEIRY</sequence>
<protein>
    <submittedName>
        <fullName evidence="1">Uncharacterized protein</fullName>
    </submittedName>
</protein>
<organism evidence="1">
    <name type="scientific">marine sediment metagenome</name>
    <dbReference type="NCBI Taxonomy" id="412755"/>
    <lineage>
        <taxon>unclassified sequences</taxon>
        <taxon>metagenomes</taxon>
        <taxon>ecological metagenomes</taxon>
    </lineage>
</organism>